<dbReference type="AlphaFoldDB" id="A0A8H6U5X2"/>
<accession>A0A8H6U5X2</accession>
<gene>
    <name evidence="1" type="ORF">CMUS01_03401</name>
</gene>
<name>A0A8H6U5X2_9PEZI</name>
<comment type="caution">
    <text evidence="1">The sequence shown here is derived from an EMBL/GenBank/DDBJ whole genome shotgun (WGS) entry which is preliminary data.</text>
</comment>
<protein>
    <submittedName>
        <fullName evidence="1">Uncharacterized protein</fullName>
    </submittedName>
</protein>
<proteinExistence type="predicted"/>
<dbReference type="Proteomes" id="UP000639643">
    <property type="component" value="Unassembled WGS sequence"/>
</dbReference>
<organism evidence="1 2">
    <name type="scientific">Colletotrichum musicola</name>
    <dbReference type="NCBI Taxonomy" id="2175873"/>
    <lineage>
        <taxon>Eukaryota</taxon>
        <taxon>Fungi</taxon>
        <taxon>Dikarya</taxon>
        <taxon>Ascomycota</taxon>
        <taxon>Pezizomycotina</taxon>
        <taxon>Sordariomycetes</taxon>
        <taxon>Hypocreomycetidae</taxon>
        <taxon>Glomerellales</taxon>
        <taxon>Glomerellaceae</taxon>
        <taxon>Colletotrichum</taxon>
        <taxon>Colletotrichum orchidearum species complex</taxon>
    </lineage>
</organism>
<sequence>MGRLAAHFARLGPLLRPGLFAQIAKKQDEGTEELKATHWLVFLIGATEKGRWRKKGSDEMRCDAGQSGQQ</sequence>
<dbReference type="EMBL" id="WIGM01000082">
    <property type="protein sequence ID" value="KAF6841859.1"/>
    <property type="molecule type" value="Genomic_DNA"/>
</dbReference>
<evidence type="ECO:0000313" key="1">
    <source>
        <dbReference type="EMBL" id="KAF6841859.1"/>
    </source>
</evidence>
<reference evidence="1" key="1">
    <citation type="journal article" date="2020" name="Phytopathology">
        <title>Genome Sequence Resources of Colletotrichum truncatum, C. plurivorum, C. musicola, and C. sojae: Four Species Pathogenic to Soybean (Glycine max).</title>
        <authorList>
            <person name="Rogerio F."/>
            <person name="Boufleur T.R."/>
            <person name="Ciampi-Guillardi M."/>
            <person name="Sukno S.A."/>
            <person name="Thon M.R."/>
            <person name="Massola Junior N.S."/>
            <person name="Baroncelli R."/>
        </authorList>
    </citation>
    <scope>NUCLEOTIDE SEQUENCE</scope>
    <source>
        <strain evidence="1">LFN0074</strain>
    </source>
</reference>
<keyword evidence="2" id="KW-1185">Reference proteome</keyword>
<evidence type="ECO:0000313" key="2">
    <source>
        <dbReference type="Proteomes" id="UP000639643"/>
    </source>
</evidence>